<feature type="region of interest" description="Disordered" evidence="1">
    <location>
        <begin position="1"/>
        <end position="62"/>
    </location>
</feature>
<dbReference type="Proteomes" id="UP001552299">
    <property type="component" value="Unassembled WGS sequence"/>
</dbReference>
<feature type="compositionally biased region" description="Basic and acidic residues" evidence="1">
    <location>
        <begin position="49"/>
        <end position="60"/>
    </location>
</feature>
<organism evidence="2 3">
    <name type="scientific">Dendrobium thyrsiflorum</name>
    <name type="common">Pinecone-like raceme dendrobium</name>
    <name type="synonym">Orchid</name>
    <dbReference type="NCBI Taxonomy" id="117978"/>
    <lineage>
        <taxon>Eukaryota</taxon>
        <taxon>Viridiplantae</taxon>
        <taxon>Streptophyta</taxon>
        <taxon>Embryophyta</taxon>
        <taxon>Tracheophyta</taxon>
        <taxon>Spermatophyta</taxon>
        <taxon>Magnoliopsida</taxon>
        <taxon>Liliopsida</taxon>
        <taxon>Asparagales</taxon>
        <taxon>Orchidaceae</taxon>
        <taxon>Epidendroideae</taxon>
        <taxon>Malaxideae</taxon>
        <taxon>Dendrobiinae</taxon>
        <taxon>Dendrobium</taxon>
    </lineage>
</organism>
<name>A0ABD0TTL5_DENTH</name>
<gene>
    <name evidence="2" type="ORF">M5K25_028293</name>
</gene>
<dbReference type="EMBL" id="JANQDX010000031">
    <property type="protein sequence ID" value="KAL0903005.1"/>
    <property type="molecule type" value="Genomic_DNA"/>
</dbReference>
<protein>
    <submittedName>
        <fullName evidence="2">Uncharacterized protein</fullName>
    </submittedName>
</protein>
<reference evidence="2 3" key="1">
    <citation type="journal article" date="2024" name="Plant Biotechnol. J.">
        <title>Dendrobium thyrsiflorum genome and its molecular insights into genes involved in important horticultural traits.</title>
        <authorList>
            <person name="Chen B."/>
            <person name="Wang J.Y."/>
            <person name="Zheng P.J."/>
            <person name="Li K.L."/>
            <person name="Liang Y.M."/>
            <person name="Chen X.F."/>
            <person name="Zhang C."/>
            <person name="Zhao X."/>
            <person name="He X."/>
            <person name="Zhang G.Q."/>
            <person name="Liu Z.J."/>
            <person name="Xu Q."/>
        </authorList>
    </citation>
    <scope>NUCLEOTIDE SEQUENCE [LARGE SCALE GENOMIC DNA]</scope>
    <source>
        <strain evidence="2">GZMU011</strain>
    </source>
</reference>
<sequence>MRSRTPVIHLNLESSSEDELNTVREPANPTSKKAKFEIPLEADSDEDMAQDKKEGQDKSESSMYERINQYVRTLALTPLTSGTVGELQVKVAPQLEGCQSQKFYCTPSYSGCVGCFDKSHILLARTLKLLSKSSGFGDTDIVFCSIGYSVDHIVFLSVLGRRREYPTFQFK</sequence>
<evidence type="ECO:0000313" key="2">
    <source>
        <dbReference type="EMBL" id="KAL0903005.1"/>
    </source>
</evidence>
<keyword evidence="3" id="KW-1185">Reference proteome</keyword>
<evidence type="ECO:0000313" key="3">
    <source>
        <dbReference type="Proteomes" id="UP001552299"/>
    </source>
</evidence>
<accession>A0ABD0TTL5</accession>
<comment type="caution">
    <text evidence="2">The sequence shown here is derived from an EMBL/GenBank/DDBJ whole genome shotgun (WGS) entry which is preliminary data.</text>
</comment>
<evidence type="ECO:0000256" key="1">
    <source>
        <dbReference type="SAM" id="MobiDB-lite"/>
    </source>
</evidence>
<proteinExistence type="predicted"/>
<dbReference type="AlphaFoldDB" id="A0ABD0TTL5"/>